<evidence type="ECO:0000256" key="1">
    <source>
        <dbReference type="ARBA" id="ARBA00007749"/>
    </source>
</evidence>
<evidence type="ECO:0000313" key="7">
    <source>
        <dbReference type="Proteomes" id="UP000828924"/>
    </source>
</evidence>
<proteinExistence type="inferred from homology"/>
<dbReference type="Gene3D" id="3.60.15.10">
    <property type="entry name" value="Ribonuclease Z/Hydroxyacylglutathione hydrolase-like"/>
    <property type="match status" value="1"/>
</dbReference>
<dbReference type="SMART" id="SM00849">
    <property type="entry name" value="Lactamase_B"/>
    <property type="match status" value="1"/>
</dbReference>
<evidence type="ECO:0000256" key="2">
    <source>
        <dbReference type="ARBA" id="ARBA00022723"/>
    </source>
</evidence>
<dbReference type="EMBL" id="CP071872">
    <property type="protein sequence ID" value="UNM10214.1"/>
    <property type="molecule type" value="Genomic_DNA"/>
</dbReference>
<dbReference type="InterPro" id="IPR051013">
    <property type="entry name" value="MBL_superfamily_lactonases"/>
</dbReference>
<sequence length="277" mass="31053">MSVRTTPVPQRRSRAARTIHHLDCAPLRPIGAAPLVSHCLLIPTGSGLGLVGTGLGAAEVSDPRRLGALFRHTMRPELDLSRTAVHQVRALGYDPYDVTDIVITHLDLDHAGGIADFPQARVHVMADEYRSAMRRDTRLEVNRYLPALWAHGVDWVVHDTADSDWFGFPAARVLRAPDVLLVPLPGHTRGHSAVAVQEPDRWLLHAGDAYYFHGEVDLRRPRCPRPLALHQRLVADDHELRLSQLERLMELRRAHPRLVRVFSSHDAHEFDLLANGE</sequence>
<dbReference type="Pfam" id="PF00753">
    <property type="entry name" value="Lactamase_B"/>
    <property type="match status" value="1"/>
</dbReference>
<gene>
    <name evidence="6" type="ORF">J4032_00635</name>
</gene>
<keyword evidence="7" id="KW-1185">Reference proteome</keyword>
<evidence type="ECO:0000259" key="5">
    <source>
        <dbReference type="SMART" id="SM00849"/>
    </source>
</evidence>
<organism evidence="6 7">
    <name type="scientific">Streptomyces formicae</name>
    <dbReference type="NCBI Taxonomy" id="1616117"/>
    <lineage>
        <taxon>Bacteria</taxon>
        <taxon>Bacillati</taxon>
        <taxon>Actinomycetota</taxon>
        <taxon>Actinomycetes</taxon>
        <taxon>Kitasatosporales</taxon>
        <taxon>Streptomycetaceae</taxon>
        <taxon>Streptomyces</taxon>
    </lineage>
</organism>
<dbReference type="PANTHER" id="PTHR42978">
    <property type="entry name" value="QUORUM-QUENCHING LACTONASE YTNP-RELATED-RELATED"/>
    <property type="match status" value="1"/>
</dbReference>
<comment type="similarity">
    <text evidence="1">Belongs to the metallo-beta-lactamase superfamily.</text>
</comment>
<reference evidence="6 7" key="1">
    <citation type="submission" date="2021-03" db="EMBL/GenBank/DDBJ databases">
        <title>Complete genome of Streptomyces formicae strain 1H-GS9 (DSM 100524).</title>
        <authorList>
            <person name="Atanasov K.E."/>
            <person name="Altabella T."/>
            <person name="Ferrer A."/>
        </authorList>
    </citation>
    <scope>NUCLEOTIDE SEQUENCE [LARGE SCALE GENOMIC DNA]</scope>
    <source>
        <strain evidence="6 7">1H-GS9</strain>
    </source>
</reference>
<dbReference type="InterPro" id="IPR036866">
    <property type="entry name" value="RibonucZ/Hydroxyglut_hydro"/>
</dbReference>
<evidence type="ECO:0000256" key="3">
    <source>
        <dbReference type="ARBA" id="ARBA00022801"/>
    </source>
</evidence>
<keyword evidence="4" id="KW-0862">Zinc</keyword>
<feature type="domain" description="Metallo-beta-lactamase" evidence="5">
    <location>
        <begin position="36"/>
        <end position="265"/>
    </location>
</feature>
<evidence type="ECO:0000256" key="4">
    <source>
        <dbReference type="ARBA" id="ARBA00022833"/>
    </source>
</evidence>
<dbReference type="PANTHER" id="PTHR42978:SF3">
    <property type="entry name" value="BLR3078 PROTEIN"/>
    <property type="match status" value="1"/>
</dbReference>
<dbReference type="CDD" id="cd07742">
    <property type="entry name" value="metallo-hydrolase-like_MBL-fold"/>
    <property type="match status" value="1"/>
</dbReference>
<keyword evidence="3" id="KW-0378">Hydrolase</keyword>
<dbReference type="RefSeq" id="WP_242328704.1">
    <property type="nucleotide sequence ID" value="NZ_CP071872.1"/>
</dbReference>
<protein>
    <submittedName>
        <fullName evidence="6">MBL fold metallo-hydrolase</fullName>
    </submittedName>
</protein>
<accession>A0ABY3WCC4</accession>
<evidence type="ECO:0000313" key="6">
    <source>
        <dbReference type="EMBL" id="UNM10214.1"/>
    </source>
</evidence>
<name>A0ABY3WCC4_9ACTN</name>
<dbReference type="InterPro" id="IPR001279">
    <property type="entry name" value="Metallo-B-lactamas"/>
</dbReference>
<keyword evidence="2" id="KW-0479">Metal-binding</keyword>
<dbReference type="Proteomes" id="UP000828924">
    <property type="component" value="Chromosome"/>
</dbReference>
<dbReference type="SUPFAM" id="SSF56281">
    <property type="entry name" value="Metallo-hydrolase/oxidoreductase"/>
    <property type="match status" value="1"/>
</dbReference>